<dbReference type="RefSeq" id="WP_015162479.1">
    <property type="nucleotide sequence ID" value="NC_019697.1"/>
</dbReference>
<keyword evidence="5" id="KW-0963">Cytoplasm</keyword>
<dbReference type="KEGG" id="cmp:Cha6605_5516"/>
<evidence type="ECO:0000256" key="5">
    <source>
        <dbReference type="HAMAP-Rule" id="MF_01197"/>
    </source>
</evidence>
<keyword evidence="2 5" id="KW-0717">Septation</keyword>
<dbReference type="HOGENOM" id="CLU_078499_1_1_3"/>
<evidence type="ECO:0000256" key="1">
    <source>
        <dbReference type="ARBA" id="ARBA00022618"/>
    </source>
</evidence>
<dbReference type="Proteomes" id="UP000010366">
    <property type="component" value="Chromosome"/>
</dbReference>
<gene>
    <name evidence="5" type="primary">sepF</name>
    <name evidence="7" type="ORF">Cha6605_5516</name>
</gene>
<dbReference type="InterPro" id="IPR023052">
    <property type="entry name" value="Cell_div_SepF"/>
</dbReference>
<dbReference type="AlphaFoldDB" id="K9UPP4"/>
<feature type="compositionally biased region" description="Acidic residues" evidence="6">
    <location>
        <begin position="15"/>
        <end position="26"/>
    </location>
</feature>
<evidence type="ECO:0000256" key="2">
    <source>
        <dbReference type="ARBA" id="ARBA00023210"/>
    </source>
</evidence>
<dbReference type="EMBL" id="CP003600">
    <property type="protein sequence ID" value="AFY96396.1"/>
    <property type="molecule type" value="Genomic_DNA"/>
</dbReference>
<feature type="region of interest" description="Disordered" evidence="6">
    <location>
        <begin position="15"/>
        <end position="41"/>
    </location>
</feature>
<name>K9UPP4_CHAP6</name>
<organism evidence="7 8">
    <name type="scientific">Chamaesiphon minutus (strain ATCC 27169 / PCC 6605)</name>
    <dbReference type="NCBI Taxonomy" id="1173020"/>
    <lineage>
        <taxon>Bacteria</taxon>
        <taxon>Bacillati</taxon>
        <taxon>Cyanobacteriota</taxon>
        <taxon>Cyanophyceae</taxon>
        <taxon>Gomontiellales</taxon>
        <taxon>Chamaesiphonaceae</taxon>
        <taxon>Chamaesiphon</taxon>
    </lineage>
</organism>
<feature type="region of interest" description="Disordered" evidence="6">
    <location>
        <begin position="174"/>
        <end position="193"/>
    </location>
</feature>
<evidence type="ECO:0000256" key="3">
    <source>
        <dbReference type="ARBA" id="ARBA00023306"/>
    </source>
</evidence>
<comment type="function">
    <text evidence="4 5">Cell division protein that is part of the divisome complex and is recruited early to the Z-ring. Probably stimulates Z-ring formation, perhaps through the cross-linking of FtsZ protofilaments. Its function overlaps with FtsA.</text>
</comment>
<sequence>MKVLDRFKDFMGLNEDEYSDYDETDSDAYRGEYQPPEPPVAQPVVEEERRGFRRVTETRGASKINNVVGMPGIVHGVSEMILIEPRSFEEMPQVIDALRHRKSVILNMTLIRQEEAQRSVDFVAGGTYAIDGHYERIGDNIFLFTPNCVQVSTPTNVIHDPVNQQTPIEKTVRNNRTSTPLSTWGNEPIQAAQ</sequence>
<dbReference type="Gene3D" id="3.30.110.150">
    <property type="entry name" value="SepF-like protein"/>
    <property type="match status" value="1"/>
</dbReference>
<proteinExistence type="inferred from homology"/>
<reference evidence="7 8" key="1">
    <citation type="submission" date="2012-05" db="EMBL/GenBank/DDBJ databases">
        <title>Finished chromosome of genome of Chamaesiphon sp. PCC 6605.</title>
        <authorList>
            <consortium name="US DOE Joint Genome Institute"/>
            <person name="Gugger M."/>
            <person name="Coursin T."/>
            <person name="Rippka R."/>
            <person name="Tandeau De Marsac N."/>
            <person name="Huntemann M."/>
            <person name="Wei C.-L."/>
            <person name="Han J."/>
            <person name="Detter J.C."/>
            <person name="Han C."/>
            <person name="Tapia R."/>
            <person name="Chen A."/>
            <person name="Kyrpides N."/>
            <person name="Mavromatis K."/>
            <person name="Markowitz V."/>
            <person name="Szeto E."/>
            <person name="Ivanova N."/>
            <person name="Pagani I."/>
            <person name="Pati A."/>
            <person name="Goodwin L."/>
            <person name="Nordberg H.P."/>
            <person name="Cantor M.N."/>
            <person name="Hua S.X."/>
            <person name="Woyke T."/>
            <person name="Kerfeld C.A."/>
        </authorList>
    </citation>
    <scope>NUCLEOTIDE SEQUENCE [LARGE SCALE GENOMIC DNA]</scope>
    <source>
        <strain evidence="8">ATCC 27169 / PCC 6605</strain>
    </source>
</reference>
<evidence type="ECO:0000313" key="7">
    <source>
        <dbReference type="EMBL" id="AFY96396.1"/>
    </source>
</evidence>
<keyword evidence="3 5" id="KW-0131">Cell cycle</keyword>
<comment type="subunit">
    <text evidence="5">Homodimer. Interacts with FtsZ.</text>
</comment>
<dbReference type="InterPro" id="IPR007561">
    <property type="entry name" value="Cell_div_SepF/SepF-rel"/>
</dbReference>
<dbReference type="PANTHER" id="PTHR35798:SF1">
    <property type="entry name" value="CELL DIVISION PROTEIN SEPF"/>
    <property type="match status" value="1"/>
</dbReference>
<dbReference type="eggNOG" id="COG1799">
    <property type="taxonomic scope" value="Bacteria"/>
</dbReference>
<comment type="subcellular location">
    <subcellularLocation>
        <location evidence="5">Cytoplasm</location>
    </subcellularLocation>
    <text evidence="5">Localizes to the division site, in a FtsZ-dependent manner.</text>
</comment>
<dbReference type="GO" id="GO:0000917">
    <property type="term" value="P:division septum assembly"/>
    <property type="evidence" value="ECO:0007669"/>
    <property type="project" value="UniProtKB-KW"/>
</dbReference>
<evidence type="ECO:0000256" key="6">
    <source>
        <dbReference type="SAM" id="MobiDB-lite"/>
    </source>
</evidence>
<dbReference type="STRING" id="1173020.Cha6605_5516"/>
<evidence type="ECO:0000256" key="4">
    <source>
        <dbReference type="ARBA" id="ARBA00044936"/>
    </source>
</evidence>
<dbReference type="GO" id="GO:0005737">
    <property type="term" value="C:cytoplasm"/>
    <property type="evidence" value="ECO:0007669"/>
    <property type="project" value="UniProtKB-SubCell"/>
</dbReference>
<accession>K9UPP4</accession>
<keyword evidence="8" id="KW-1185">Reference proteome</keyword>
<evidence type="ECO:0000313" key="8">
    <source>
        <dbReference type="Proteomes" id="UP000010366"/>
    </source>
</evidence>
<protein>
    <recommendedName>
        <fullName evidence="5">Cell division protein SepF</fullName>
    </recommendedName>
</protein>
<dbReference type="PATRIC" id="fig|1173020.3.peg.6341"/>
<dbReference type="GO" id="GO:0043093">
    <property type="term" value="P:FtsZ-dependent cytokinesis"/>
    <property type="evidence" value="ECO:0007669"/>
    <property type="project" value="UniProtKB-UniRule"/>
</dbReference>
<dbReference type="PANTHER" id="PTHR35798">
    <property type="entry name" value="CELL DIVISION PROTEIN SEPF"/>
    <property type="match status" value="1"/>
</dbReference>
<dbReference type="HAMAP" id="MF_01197">
    <property type="entry name" value="SepF"/>
    <property type="match status" value="1"/>
</dbReference>
<keyword evidence="1 5" id="KW-0132">Cell division</keyword>
<feature type="compositionally biased region" description="Polar residues" evidence="6">
    <location>
        <begin position="174"/>
        <end position="185"/>
    </location>
</feature>
<comment type="similarity">
    <text evidence="5">Belongs to the SepF family.</text>
</comment>
<dbReference type="InterPro" id="IPR038594">
    <property type="entry name" value="SepF-like_sf"/>
</dbReference>
<dbReference type="Pfam" id="PF04472">
    <property type="entry name" value="SepF"/>
    <property type="match status" value="1"/>
</dbReference>